<dbReference type="Pfam" id="PF06978">
    <property type="entry name" value="POP1_N"/>
    <property type="match status" value="1"/>
</dbReference>
<feature type="domain" description="Pop1 N-terminal" evidence="2">
    <location>
        <begin position="106"/>
        <end position="161"/>
    </location>
</feature>
<dbReference type="PANTHER" id="PTHR22731:SF3">
    <property type="entry name" value="RIBONUCLEASES P_MRP PROTEIN SUBUNIT POP1"/>
    <property type="match status" value="1"/>
</dbReference>
<organism evidence="3">
    <name type="scientific">Aureoumbra lagunensis</name>
    <dbReference type="NCBI Taxonomy" id="44058"/>
    <lineage>
        <taxon>Eukaryota</taxon>
        <taxon>Sar</taxon>
        <taxon>Stramenopiles</taxon>
        <taxon>Ochrophyta</taxon>
        <taxon>Pelagophyceae</taxon>
        <taxon>Pelagomonadales</taxon>
        <taxon>Aureoumbra</taxon>
    </lineage>
</organism>
<dbReference type="GO" id="GO:0000172">
    <property type="term" value="C:ribonuclease MRP complex"/>
    <property type="evidence" value="ECO:0007669"/>
    <property type="project" value="InterPro"/>
</dbReference>
<name>A0A7S3JSY4_9STRA</name>
<evidence type="ECO:0000313" key="3">
    <source>
        <dbReference type="EMBL" id="CAE0361592.1"/>
    </source>
</evidence>
<dbReference type="GO" id="GO:0005655">
    <property type="term" value="C:nucleolar ribonuclease P complex"/>
    <property type="evidence" value="ECO:0007669"/>
    <property type="project" value="InterPro"/>
</dbReference>
<dbReference type="AlphaFoldDB" id="A0A7S3JSY4"/>
<feature type="compositionally biased region" description="Basic residues" evidence="1">
    <location>
        <begin position="63"/>
        <end position="72"/>
    </location>
</feature>
<feature type="compositionally biased region" description="Basic and acidic residues" evidence="1">
    <location>
        <begin position="95"/>
        <end position="105"/>
    </location>
</feature>
<gene>
    <name evidence="3" type="ORF">ALAG00032_LOCUS2325</name>
</gene>
<protein>
    <recommendedName>
        <fullName evidence="2">Pop1 N-terminal domain-containing protein</fullName>
    </recommendedName>
</protein>
<dbReference type="PANTHER" id="PTHR22731">
    <property type="entry name" value="RIBONUCLEASES P/MRP PROTEIN SUBUNIT POP1"/>
    <property type="match status" value="1"/>
</dbReference>
<feature type="region of interest" description="Disordered" evidence="1">
    <location>
        <begin position="32"/>
        <end position="105"/>
    </location>
</feature>
<dbReference type="InterPro" id="IPR009723">
    <property type="entry name" value="Pop1_N"/>
</dbReference>
<evidence type="ECO:0000259" key="2">
    <source>
        <dbReference type="Pfam" id="PF06978"/>
    </source>
</evidence>
<accession>A0A7S3JSY4</accession>
<evidence type="ECO:0000256" key="1">
    <source>
        <dbReference type="SAM" id="MobiDB-lite"/>
    </source>
</evidence>
<reference evidence="3" key="1">
    <citation type="submission" date="2021-01" db="EMBL/GenBank/DDBJ databases">
        <authorList>
            <person name="Corre E."/>
            <person name="Pelletier E."/>
            <person name="Niang G."/>
            <person name="Scheremetjew M."/>
            <person name="Finn R."/>
            <person name="Kale V."/>
            <person name="Holt S."/>
            <person name="Cochrane G."/>
            <person name="Meng A."/>
            <person name="Brown T."/>
            <person name="Cohen L."/>
        </authorList>
    </citation>
    <scope>NUCLEOTIDE SEQUENCE</scope>
    <source>
        <strain evidence="3">CCMP1510</strain>
    </source>
</reference>
<proteinExistence type="predicted"/>
<sequence length="474" mass="52577">MDAEATHLNVLEFAKARLPELKVIESTLKDLPESAEVPTSVRKTARHLRRRTRAHDSNDAAHPNKKRKRVIRNPKATKPTRRVRRSSLVQSRSPHTADEEGENNDKNRLLETHIWHAKRFRMMNCDGFIVPECRNDRGFRAAARSLRQHCVCFDATHYRPLVVMRSVLEKVCPDSVCTTQHGVYLYQMNSFPDSALGPCMIHTQEKEEIRISVPPRIYGYVKTASQGKSIPGGVLRFQLRGPQSMQVAQTVRYQHAQVELKPIGEENELWSGVELSLEPGGSGANVWNAIIKAGAHAIGASEVRFLRSVEIGLPTFPYDDQDALPCLDKTKIFRCSSINDLDASWLIHVRILALRTGLPADTDNIFADTTTSTILGRLTTAGFASSLGRGAGIGLASFRAVAQLPKFTSLQQTDLPATVIKSISKYHLEPRCAFFQNAHSPNRHACILIPIFSASSSWELPASSSSIIPPPGAL</sequence>
<dbReference type="EMBL" id="HBIJ01003347">
    <property type="protein sequence ID" value="CAE0361592.1"/>
    <property type="molecule type" value="Transcribed_RNA"/>
</dbReference>
<dbReference type="GO" id="GO:0001682">
    <property type="term" value="P:tRNA 5'-leader removal"/>
    <property type="evidence" value="ECO:0007669"/>
    <property type="project" value="InterPro"/>
</dbReference>
<feature type="compositionally biased region" description="Basic residues" evidence="1">
    <location>
        <begin position="43"/>
        <end position="53"/>
    </location>
</feature>
<dbReference type="InterPro" id="IPR039182">
    <property type="entry name" value="Pop1"/>
</dbReference>